<feature type="domain" description="Amidohydrolase-related" evidence="2">
    <location>
        <begin position="3"/>
        <end position="332"/>
    </location>
</feature>
<gene>
    <name evidence="3" type="ORF">GA0061101_14231</name>
</gene>
<dbReference type="GO" id="GO:0005737">
    <property type="term" value="C:cytoplasm"/>
    <property type="evidence" value="ECO:0007669"/>
    <property type="project" value="TreeGrafter"/>
</dbReference>
<accession>A0A1C3XHI2</accession>
<dbReference type="PANTHER" id="PTHR21240:SF28">
    <property type="entry name" value="ISO-OROTATE DECARBOXYLASE (EUROFUNG)"/>
    <property type="match status" value="1"/>
</dbReference>
<dbReference type="GO" id="GO:0019748">
    <property type="term" value="P:secondary metabolic process"/>
    <property type="evidence" value="ECO:0007669"/>
    <property type="project" value="TreeGrafter"/>
</dbReference>
<proteinExistence type="predicted"/>
<evidence type="ECO:0000313" key="4">
    <source>
        <dbReference type="Proteomes" id="UP000199205"/>
    </source>
</evidence>
<dbReference type="SUPFAM" id="SSF51556">
    <property type="entry name" value="Metallo-dependent hydrolases"/>
    <property type="match status" value="1"/>
</dbReference>
<sequence length="351" mass="38416">MAIDTHAHYVPAEVLHTLEESARDFGIALHRETPQAVPALHFDYGLKVRPFFPKLIETVEQRLSGMAEMGVTHQVLSQWTDIFGYGLPPSQAVAWHRLMNSAYQKLCAAYPEHFSFMASVPLNSGELAAAEAAHAVQAMGAVGICVAANVDEVNLGDIALDPLWSKLQELGVPLMIHPVQAVPGSRVNKYALTQVVQYPYDTTLAIGSLIGSGVFDRFAGLNVLLSHGGGLLPFLIGRFDRLHSRMNKQQQHYAAENETSFYLKNLYFDTIVHSPRTLRFLAETVSTDRIVLGTDYSFPPADMAPLSTLQASQLSDIDRGKIANENALALFPGLKTQLRKGDAIGSPISHN</sequence>
<dbReference type="InterPro" id="IPR032466">
    <property type="entry name" value="Metal_Hydrolase"/>
</dbReference>
<dbReference type="Pfam" id="PF04909">
    <property type="entry name" value="Amidohydro_2"/>
    <property type="match status" value="1"/>
</dbReference>
<organism evidence="3 4">
    <name type="scientific">Rhizobium lusitanum</name>
    <dbReference type="NCBI Taxonomy" id="293958"/>
    <lineage>
        <taxon>Bacteria</taxon>
        <taxon>Pseudomonadati</taxon>
        <taxon>Pseudomonadota</taxon>
        <taxon>Alphaproteobacteria</taxon>
        <taxon>Hyphomicrobiales</taxon>
        <taxon>Rhizobiaceae</taxon>
        <taxon>Rhizobium/Agrobacterium group</taxon>
        <taxon>Rhizobium</taxon>
    </lineage>
</organism>
<evidence type="ECO:0000313" key="3">
    <source>
        <dbReference type="EMBL" id="SCB51741.1"/>
    </source>
</evidence>
<dbReference type="EMBL" id="FMAF01000042">
    <property type="protein sequence ID" value="SCB51741.1"/>
    <property type="molecule type" value="Genomic_DNA"/>
</dbReference>
<dbReference type="InterPro" id="IPR006680">
    <property type="entry name" value="Amidohydro-rel"/>
</dbReference>
<reference evidence="3 4" key="1">
    <citation type="submission" date="2016-08" db="EMBL/GenBank/DDBJ databases">
        <authorList>
            <person name="Seilhamer J.J."/>
        </authorList>
    </citation>
    <scope>NUCLEOTIDE SEQUENCE [LARGE SCALE GENOMIC DNA]</scope>
    <source>
        <strain evidence="3 4">P1-7</strain>
    </source>
</reference>
<dbReference type="Gene3D" id="3.20.20.140">
    <property type="entry name" value="Metal-dependent hydrolases"/>
    <property type="match status" value="1"/>
</dbReference>
<dbReference type="GO" id="GO:0016831">
    <property type="term" value="F:carboxy-lyase activity"/>
    <property type="evidence" value="ECO:0007669"/>
    <property type="project" value="InterPro"/>
</dbReference>
<evidence type="ECO:0000256" key="1">
    <source>
        <dbReference type="ARBA" id="ARBA00023239"/>
    </source>
</evidence>
<dbReference type="GO" id="GO:0016787">
    <property type="term" value="F:hydrolase activity"/>
    <property type="evidence" value="ECO:0007669"/>
    <property type="project" value="InterPro"/>
</dbReference>
<dbReference type="AlphaFoldDB" id="A0A1C3XHI2"/>
<evidence type="ECO:0000259" key="2">
    <source>
        <dbReference type="Pfam" id="PF04909"/>
    </source>
</evidence>
<protein>
    <submittedName>
        <fullName evidence="3">Aminocarboxymuconate-semialdehyde decarboxylase</fullName>
    </submittedName>
</protein>
<keyword evidence="1" id="KW-0456">Lyase</keyword>
<name>A0A1C3XHI2_9HYPH</name>
<dbReference type="PANTHER" id="PTHR21240">
    <property type="entry name" value="2-AMINO-3-CARBOXYLMUCONATE-6-SEMIALDEHYDE DECARBOXYLASE"/>
    <property type="match status" value="1"/>
</dbReference>
<dbReference type="OrthoDB" id="149172at2"/>
<dbReference type="InterPro" id="IPR032465">
    <property type="entry name" value="ACMSD"/>
</dbReference>
<dbReference type="Proteomes" id="UP000199205">
    <property type="component" value="Unassembled WGS sequence"/>
</dbReference>